<comment type="caution">
    <text evidence="1">The sequence shown here is derived from an EMBL/GenBank/DDBJ whole genome shotgun (WGS) entry which is preliminary data.</text>
</comment>
<dbReference type="EMBL" id="MU266713">
    <property type="protein sequence ID" value="KAH7918949.1"/>
    <property type="molecule type" value="Genomic_DNA"/>
</dbReference>
<evidence type="ECO:0000313" key="1">
    <source>
        <dbReference type="EMBL" id="KAH7918949.1"/>
    </source>
</evidence>
<evidence type="ECO:0000313" key="2">
    <source>
        <dbReference type="Proteomes" id="UP000790709"/>
    </source>
</evidence>
<gene>
    <name evidence="1" type="ORF">BV22DRAFT_1134217</name>
</gene>
<organism evidence="1 2">
    <name type="scientific">Leucogyrophana mollusca</name>
    <dbReference type="NCBI Taxonomy" id="85980"/>
    <lineage>
        <taxon>Eukaryota</taxon>
        <taxon>Fungi</taxon>
        <taxon>Dikarya</taxon>
        <taxon>Basidiomycota</taxon>
        <taxon>Agaricomycotina</taxon>
        <taxon>Agaricomycetes</taxon>
        <taxon>Agaricomycetidae</taxon>
        <taxon>Boletales</taxon>
        <taxon>Boletales incertae sedis</taxon>
        <taxon>Leucogyrophana</taxon>
    </lineage>
</organism>
<protein>
    <submittedName>
        <fullName evidence="1">Uncharacterized protein</fullName>
    </submittedName>
</protein>
<proteinExistence type="predicted"/>
<name>A0ACB8B142_9AGAM</name>
<keyword evidence="2" id="KW-1185">Reference proteome</keyword>
<accession>A0ACB8B142</accession>
<reference evidence="1" key="1">
    <citation type="journal article" date="2021" name="New Phytol.">
        <title>Evolutionary innovations through gain and loss of genes in the ectomycorrhizal Boletales.</title>
        <authorList>
            <person name="Wu G."/>
            <person name="Miyauchi S."/>
            <person name="Morin E."/>
            <person name="Kuo A."/>
            <person name="Drula E."/>
            <person name="Varga T."/>
            <person name="Kohler A."/>
            <person name="Feng B."/>
            <person name="Cao Y."/>
            <person name="Lipzen A."/>
            <person name="Daum C."/>
            <person name="Hundley H."/>
            <person name="Pangilinan J."/>
            <person name="Johnson J."/>
            <person name="Barry K."/>
            <person name="LaButti K."/>
            <person name="Ng V."/>
            <person name="Ahrendt S."/>
            <person name="Min B."/>
            <person name="Choi I.G."/>
            <person name="Park H."/>
            <person name="Plett J.M."/>
            <person name="Magnuson J."/>
            <person name="Spatafora J.W."/>
            <person name="Nagy L.G."/>
            <person name="Henrissat B."/>
            <person name="Grigoriev I.V."/>
            <person name="Yang Z.L."/>
            <person name="Xu J."/>
            <person name="Martin F.M."/>
        </authorList>
    </citation>
    <scope>NUCLEOTIDE SEQUENCE</scope>
    <source>
        <strain evidence="1">KUC20120723A-06</strain>
    </source>
</reference>
<dbReference type="Proteomes" id="UP000790709">
    <property type="component" value="Unassembled WGS sequence"/>
</dbReference>
<sequence>MSWTPDETPVELIDELLWLQGDLVAAIVYGIILALFAMCFPPLWVSVRNRATKSMASMLLFLYVSVTFILGTTVFATNSRFIQLAFIENRDFPGGPNAYAEEMFSVPVNIVSNVAFVLANWCTDSLMLWRCAVVYSDSGILARLAAVGGAGLVFLTSAALSILWLFQVSSPLSSPTRNTAMGVNYTAPFFGVALAVNLVITVMIALRLLYQRRRFARLYGPSAQGLPYTSIVAMTVESASLYSVFSLLFIIPFAVNSSLQNATLQFLGEIEIVASLLIIYRVLQGRAWSNETATEVASITWSNDACTRGLEIPNASRGNAIDRHSKATTVRVVVDNRKLGSNV</sequence>